<protein>
    <recommendedName>
        <fullName evidence="4">Glycosyltransferase 2-like domain-containing protein</fullName>
    </recommendedName>
</protein>
<dbReference type="InterPro" id="IPR001173">
    <property type="entry name" value="Glyco_trans_2-like"/>
</dbReference>
<dbReference type="CDD" id="cd00761">
    <property type="entry name" value="Glyco_tranf_GTA_type"/>
    <property type="match status" value="1"/>
</dbReference>
<dbReference type="PANTHER" id="PTHR22916">
    <property type="entry name" value="GLYCOSYLTRANSFERASE"/>
    <property type="match status" value="1"/>
</dbReference>
<dbReference type="Pfam" id="PF00535">
    <property type="entry name" value="Glycos_transf_2"/>
    <property type="match status" value="1"/>
</dbReference>
<dbReference type="Gene3D" id="3.90.550.10">
    <property type="entry name" value="Spore Coat Polysaccharide Biosynthesis Protein SpsA, Chain A"/>
    <property type="match status" value="1"/>
</dbReference>
<evidence type="ECO:0008006" key="4">
    <source>
        <dbReference type="Google" id="ProtNLM"/>
    </source>
</evidence>
<organism evidence="3">
    <name type="scientific">marine metagenome</name>
    <dbReference type="NCBI Taxonomy" id="408172"/>
    <lineage>
        <taxon>unclassified sequences</taxon>
        <taxon>metagenomes</taxon>
        <taxon>ecological metagenomes</taxon>
    </lineage>
</organism>
<evidence type="ECO:0000259" key="1">
    <source>
        <dbReference type="Pfam" id="PF00535"/>
    </source>
</evidence>
<dbReference type="GO" id="GO:0016758">
    <property type="term" value="F:hexosyltransferase activity"/>
    <property type="evidence" value="ECO:0007669"/>
    <property type="project" value="UniProtKB-ARBA"/>
</dbReference>
<proteinExistence type="predicted"/>
<gene>
    <name evidence="3" type="ORF">METZ01_LOCUS207833</name>
</gene>
<dbReference type="SUPFAM" id="SSF53448">
    <property type="entry name" value="Nucleotide-diphospho-sugar transferases"/>
    <property type="match status" value="1"/>
</dbReference>
<accession>A0A382EX22</accession>
<dbReference type="InterPro" id="IPR029044">
    <property type="entry name" value="Nucleotide-diphossugar_trans"/>
</dbReference>
<sequence length="268" mass="30845">MPRPCNTNDENRKEFQLTIIIPCHNHADMICQALESILNQAAPSVKTQLKIVVVDDGSTDNPLSAIKEYYGWEEENGHGKLKMSHSGAYADLYFIRNNEPTGPSAARNKAAKHVWDNTDAFMMLDADDLYLPNKIQKSVNIFLTDPKRIGIVYTDAIIKNLNTGTEVHEYRQPFDRQQLERECIISNTPLINKIAFGKAGGYDETMRTCEDWDLWLRITEEFVAIHIPEPLHVYHVTGRNSTDVVPIEIWQQNWAKIRHKMMQRRHVS</sequence>
<evidence type="ECO:0000313" key="3">
    <source>
        <dbReference type="EMBL" id="SVB54979.1"/>
    </source>
</evidence>
<dbReference type="AlphaFoldDB" id="A0A382EX22"/>
<feature type="domain" description="Glycosyltransferase 2-like prokaryotic type" evidence="2">
    <location>
        <begin position="186"/>
        <end position="230"/>
    </location>
</feature>
<reference evidence="3" key="1">
    <citation type="submission" date="2018-05" db="EMBL/GenBank/DDBJ databases">
        <authorList>
            <person name="Lanie J.A."/>
            <person name="Ng W.-L."/>
            <person name="Kazmierczak K.M."/>
            <person name="Andrzejewski T.M."/>
            <person name="Davidsen T.M."/>
            <person name="Wayne K.J."/>
            <person name="Tettelin H."/>
            <person name="Glass J.I."/>
            <person name="Rusch D."/>
            <person name="Podicherti R."/>
            <person name="Tsui H.-C.T."/>
            <person name="Winkler M.E."/>
        </authorList>
    </citation>
    <scope>NUCLEOTIDE SEQUENCE</scope>
</reference>
<evidence type="ECO:0000259" key="2">
    <source>
        <dbReference type="Pfam" id="PF10111"/>
    </source>
</evidence>
<dbReference type="Pfam" id="PF10111">
    <property type="entry name" value="Glyco_tranf_2_2"/>
    <property type="match status" value="1"/>
</dbReference>
<feature type="domain" description="Glycosyltransferase 2-like" evidence="1">
    <location>
        <begin position="18"/>
        <end position="180"/>
    </location>
</feature>
<dbReference type="PANTHER" id="PTHR22916:SF3">
    <property type="entry name" value="UDP-GLCNAC:BETAGAL BETA-1,3-N-ACETYLGLUCOSAMINYLTRANSFERASE-LIKE PROTEIN 1"/>
    <property type="match status" value="1"/>
</dbReference>
<dbReference type="EMBL" id="UINC01046668">
    <property type="protein sequence ID" value="SVB54979.1"/>
    <property type="molecule type" value="Genomic_DNA"/>
</dbReference>
<name>A0A382EX22_9ZZZZ</name>
<dbReference type="InterPro" id="IPR019290">
    <property type="entry name" value="GlycosylTrfase-like_prok"/>
</dbReference>